<reference evidence="1" key="1">
    <citation type="submission" date="2019-06" db="EMBL/GenBank/DDBJ databases">
        <authorList>
            <person name="Zheng W."/>
        </authorList>
    </citation>
    <scope>NUCLEOTIDE SEQUENCE</scope>
    <source>
        <strain evidence="1">QDHG01</strain>
    </source>
</reference>
<comment type="caution">
    <text evidence="1">The sequence shown here is derived from an EMBL/GenBank/DDBJ whole genome shotgun (WGS) entry which is preliminary data.</text>
</comment>
<evidence type="ECO:0000313" key="1">
    <source>
        <dbReference type="EMBL" id="TNV73696.1"/>
    </source>
</evidence>
<name>A0A8J8NEQ1_HALGN</name>
<sequence length="95" mass="11137">MTRNFFSLFDYLRGLCTTHQQYFAKSCPKPPSLINIHKSEGSDQQANIFQVDNHLIERYKENSVYLVLKQRYVQLCAQIKPNLTCNGKVLISNYY</sequence>
<proteinExistence type="predicted"/>
<dbReference type="EMBL" id="RRYP01018296">
    <property type="protein sequence ID" value="TNV73696.1"/>
    <property type="molecule type" value="Genomic_DNA"/>
</dbReference>
<dbReference type="AlphaFoldDB" id="A0A8J8NEQ1"/>
<gene>
    <name evidence="1" type="ORF">FGO68_gene11660</name>
</gene>
<accession>A0A8J8NEQ1</accession>
<organism evidence="1 2">
    <name type="scientific">Halteria grandinella</name>
    <dbReference type="NCBI Taxonomy" id="5974"/>
    <lineage>
        <taxon>Eukaryota</taxon>
        <taxon>Sar</taxon>
        <taxon>Alveolata</taxon>
        <taxon>Ciliophora</taxon>
        <taxon>Intramacronucleata</taxon>
        <taxon>Spirotrichea</taxon>
        <taxon>Stichotrichia</taxon>
        <taxon>Sporadotrichida</taxon>
        <taxon>Halteriidae</taxon>
        <taxon>Halteria</taxon>
    </lineage>
</organism>
<evidence type="ECO:0000313" key="2">
    <source>
        <dbReference type="Proteomes" id="UP000785679"/>
    </source>
</evidence>
<dbReference type="Proteomes" id="UP000785679">
    <property type="component" value="Unassembled WGS sequence"/>
</dbReference>
<protein>
    <submittedName>
        <fullName evidence="1">Uncharacterized protein</fullName>
    </submittedName>
</protein>
<keyword evidence="2" id="KW-1185">Reference proteome</keyword>